<feature type="transmembrane region" description="Helical" evidence="7">
    <location>
        <begin position="639"/>
        <end position="663"/>
    </location>
</feature>
<evidence type="ECO:0000256" key="1">
    <source>
        <dbReference type="ARBA" id="ARBA00004651"/>
    </source>
</evidence>
<feature type="transmembrane region" description="Helical" evidence="7">
    <location>
        <begin position="300"/>
        <end position="320"/>
    </location>
</feature>
<gene>
    <name evidence="9" type="ORF">Aconfl_21460</name>
</gene>
<feature type="transmembrane region" description="Helical" evidence="7">
    <location>
        <begin position="332"/>
        <end position="355"/>
    </location>
</feature>
<keyword evidence="10" id="KW-1185">Reference proteome</keyword>
<keyword evidence="3" id="KW-1003">Cell membrane</keyword>
<comment type="subcellular location">
    <subcellularLocation>
        <location evidence="1">Cell membrane</location>
        <topology evidence="1">Multi-pass membrane protein</topology>
    </subcellularLocation>
</comment>
<evidence type="ECO:0000256" key="6">
    <source>
        <dbReference type="ARBA" id="ARBA00023136"/>
    </source>
</evidence>
<keyword evidence="6 7" id="KW-0472">Membrane</keyword>
<name>A0ABQ6PNF6_9BACT</name>
<evidence type="ECO:0000256" key="4">
    <source>
        <dbReference type="ARBA" id="ARBA00022692"/>
    </source>
</evidence>
<dbReference type="Proteomes" id="UP001338309">
    <property type="component" value="Unassembled WGS sequence"/>
</dbReference>
<reference evidence="9 10" key="1">
    <citation type="submission" date="2023-08" db="EMBL/GenBank/DDBJ databases">
        <title>Draft genome sequence of Algoriphagus confluentis.</title>
        <authorList>
            <person name="Takatani N."/>
            <person name="Hosokawa M."/>
            <person name="Sawabe T."/>
        </authorList>
    </citation>
    <scope>NUCLEOTIDE SEQUENCE [LARGE SCALE GENOMIC DNA]</scope>
    <source>
        <strain evidence="9 10">NBRC 111222</strain>
    </source>
</reference>
<feature type="transmembrane region" description="Helical" evidence="7">
    <location>
        <begin position="587"/>
        <end position="606"/>
    </location>
</feature>
<dbReference type="Pfam" id="PF03176">
    <property type="entry name" value="MMPL"/>
    <property type="match status" value="2"/>
</dbReference>
<feature type="transmembrane region" description="Helical" evidence="7">
    <location>
        <begin position="386"/>
        <end position="406"/>
    </location>
</feature>
<protein>
    <submittedName>
        <fullName evidence="9">MMPL family transporter</fullName>
    </submittedName>
</protein>
<feature type="transmembrane region" description="Helical" evidence="7">
    <location>
        <begin position="684"/>
        <end position="704"/>
    </location>
</feature>
<dbReference type="InterPro" id="IPR050545">
    <property type="entry name" value="Mycobact_MmpL"/>
</dbReference>
<dbReference type="PANTHER" id="PTHR33406">
    <property type="entry name" value="MEMBRANE PROTEIN MJ1562-RELATED"/>
    <property type="match status" value="1"/>
</dbReference>
<dbReference type="SUPFAM" id="SSF82866">
    <property type="entry name" value="Multidrug efflux transporter AcrB transmembrane domain"/>
    <property type="match status" value="2"/>
</dbReference>
<evidence type="ECO:0000256" key="2">
    <source>
        <dbReference type="ARBA" id="ARBA00010157"/>
    </source>
</evidence>
<sequence>MFKKKGAFVSLTFGLLITLLLLIFRAEPKFDYDFEQFFPQDDPDLEFYRTHKSVFGGDNDYLLIALTNGNQPWQDSTFLTKAFTAQSQIQDLEKVDTLISILDLGIPVISPFGLRTKKVLDWESSDGVQFSPELLDQFRSTLISKDGKSLLFLVQNQEGIAKEEGDTLYSDIQAVLEKHALDPVAVAGKIQTQSDFVTLMQREFGLFLGASVVLIILLLILVFRSWWGVVIPVLVLCLGILWTFSLILKSGKALDVMSVMQPTLFLIVGMSALVHYFSLLKKKLKSESKDQAIEQTFEELTPAVALTVLTTSLGFLSLYFTSIPALQDFGLWTGLGILLLFFVILVFTPGLIYLFPVNNRPNEQNQSGFGWFPRLFLGVLKSKKTIFWSFLLLTSLALWAGTQLRVNGFLLDNLPLDHPIQEDFSFFDRQYGGSNPLELSLEAGEKANSILDFEVLEELNTLEEKLGELFPGSQFVSPVSLVKTLNQAQNQGSVAAFRFPSRGQYQRMSRYFGQLDSWGGNQVLSDDGKLGRISSRTADLGSWEMGKKRAELLSFVQEEMDTDLLRVRWTGTGYLIDRGHASVTWQMAKGLGVAFLIVGIIGGFLFRSWRISLILLIPNTIPLIWMLGMMYLLGIDFKLTTAILFTVAFGIAVDDTIHFMTKLKLELEKGKSMLYGIKRTFMEAGRAIFLTTLILVSGFALLIFSKFGVTHFTGLLISFSLIFAWLGDMFLLPVLLFPLKKVWESKQAKKQSKLQSIPREGS</sequence>
<dbReference type="EMBL" id="BTPD01000006">
    <property type="protein sequence ID" value="GMQ29503.1"/>
    <property type="molecule type" value="Genomic_DNA"/>
</dbReference>
<dbReference type="Gene3D" id="1.20.1640.10">
    <property type="entry name" value="Multidrug efflux transporter AcrB transmembrane domain"/>
    <property type="match status" value="2"/>
</dbReference>
<evidence type="ECO:0000313" key="9">
    <source>
        <dbReference type="EMBL" id="GMQ29503.1"/>
    </source>
</evidence>
<feature type="transmembrane region" description="Helical" evidence="7">
    <location>
        <begin position="204"/>
        <end position="222"/>
    </location>
</feature>
<keyword evidence="5 7" id="KW-1133">Transmembrane helix</keyword>
<comment type="similarity">
    <text evidence="2">Belongs to the resistance-nodulation-cell division (RND) (TC 2.A.6) family. MmpL subfamily.</text>
</comment>
<feature type="transmembrane region" description="Helical" evidence="7">
    <location>
        <begin position="260"/>
        <end position="279"/>
    </location>
</feature>
<keyword evidence="4 7" id="KW-0812">Transmembrane</keyword>
<evidence type="ECO:0000256" key="7">
    <source>
        <dbReference type="SAM" id="Phobius"/>
    </source>
</evidence>
<comment type="caution">
    <text evidence="9">The sequence shown here is derived from an EMBL/GenBank/DDBJ whole genome shotgun (WGS) entry which is preliminary data.</text>
</comment>
<organism evidence="9 10">
    <name type="scientific">Algoriphagus confluentis</name>
    <dbReference type="NCBI Taxonomy" id="1697556"/>
    <lineage>
        <taxon>Bacteria</taxon>
        <taxon>Pseudomonadati</taxon>
        <taxon>Bacteroidota</taxon>
        <taxon>Cytophagia</taxon>
        <taxon>Cytophagales</taxon>
        <taxon>Cyclobacteriaceae</taxon>
        <taxon>Algoriphagus</taxon>
    </lineage>
</organism>
<dbReference type="RefSeq" id="WP_338224225.1">
    <property type="nucleotide sequence ID" value="NZ_BTPD01000006.1"/>
</dbReference>
<feature type="transmembrane region" description="Helical" evidence="7">
    <location>
        <begin position="716"/>
        <end position="739"/>
    </location>
</feature>
<evidence type="ECO:0000313" key="10">
    <source>
        <dbReference type="Proteomes" id="UP001338309"/>
    </source>
</evidence>
<evidence type="ECO:0000259" key="8">
    <source>
        <dbReference type="PROSITE" id="PS50156"/>
    </source>
</evidence>
<accession>A0ABQ6PNF6</accession>
<feature type="domain" description="SSD" evidence="8">
    <location>
        <begin position="234"/>
        <end position="354"/>
    </location>
</feature>
<proteinExistence type="inferred from homology"/>
<feature type="transmembrane region" description="Helical" evidence="7">
    <location>
        <begin position="229"/>
        <end position="248"/>
    </location>
</feature>
<dbReference type="InterPro" id="IPR004869">
    <property type="entry name" value="MMPL_dom"/>
</dbReference>
<dbReference type="PANTHER" id="PTHR33406:SF6">
    <property type="entry name" value="MEMBRANE PROTEIN YDGH-RELATED"/>
    <property type="match status" value="1"/>
</dbReference>
<evidence type="ECO:0000256" key="5">
    <source>
        <dbReference type="ARBA" id="ARBA00022989"/>
    </source>
</evidence>
<dbReference type="InterPro" id="IPR000731">
    <property type="entry name" value="SSD"/>
</dbReference>
<evidence type="ECO:0000256" key="3">
    <source>
        <dbReference type="ARBA" id="ARBA00022475"/>
    </source>
</evidence>
<dbReference type="PROSITE" id="PS50156">
    <property type="entry name" value="SSD"/>
    <property type="match status" value="1"/>
</dbReference>
<feature type="transmembrane region" description="Helical" evidence="7">
    <location>
        <begin position="613"/>
        <end position="633"/>
    </location>
</feature>